<dbReference type="InterPro" id="IPR003593">
    <property type="entry name" value="AAA+_ATPase"/>
</dbReference>
<dbReference type="InterPro" id="IPR027417">
    <property type="entry name" value="P-loop_NTPase"/>
</dbReference>
<protein>
    <recommendedName>
        <fullName evidence="3">ABC transporter domain-containing protein</fullName>
    </recommendedName>
</protein>
<dbReference type="PANTHER" id="PTHR43158:SF2">
    <property type="entry name" value="SKFA PEPTIDE EXPORT ATP-BINDING PROTEIN SKFE"/>
    <property type="match status" value="1"/>
</dbReference>
<dbReference type="SUPFAM" id="SSF52540">
    <property type="entry name" value="P-loop containing nucleoside triphosphate hydrolases"/>
    <property type="match status" value="2"/>
</dbReference>
<dbReference type="InterPro" id="IPR017871">
    <property type="entry name" value="ABC_transporter-like_CS"/>
</dbReference>
<dbReference type="SMART" id="SM00382">
    <property type="entry name" value="AAA"/>
    <property type="match status" value="2"/>
</dbReference>
<name>A0A7S1I7M0_9EUGL</name>
<feature type="domain" description="ABC transporter" evidence="3">
    <location>
        <begin position="18"/>
        <end position="246"/>
    </location>
</feature>
<dbReference type="PROSITE" id="PS50893">
    <property type="entry name" value="ABC_TRANSPORTER_2"/>
    <property type="match status" value="2"/>
</dbReference>
<evidence type="ECO:0000256" key="1">
    <source>
        <dbReference type="ARBA" id="ARBA00022741"/>
    </source>
</evidence>
<evidence type="ECO:0000259" key="3">
    <source>
        <dbReference type="PROSITE" id="PS50893"/>
    </source>
</evidence>
<dbReference type="AlphaFoldDB" id="A0A7S1I7M0"/>
<sequence length="537" mass="60506">MSPPHAAPTADQAQPSAVVIENAFYEYVYKDGSKSKGLVDCSVTFPTGARVVMMGANGSGKSTLLGVIAGMHKISSGRAITLGSDSFADCNLQMRVARIGQAWPDNANWCETVRQTAATYPNIDWVRFENLCHLLHVDPEWRVDHCSSGMKRKIQVLLGLIYPKEMLCLDEFSADLDVVEREHILNYLKDESVRNNVTIMYATHIFDNLGEWPTHILRMSQGKVLEMIDVAGIDRSMQSMAYELIRIDTGKQREQRNPFQYTLQPLSPVVVETKDLFVRVGKANQGKFSTARVVLDGACLEVPKGSRCLLVGTNGSGKSSLMRVLAGKHFAAKGQAHINKRDAYHDTKLSDTVSHSLDWWQETEWDLCVADVIHNVELDDRARDLVRILDVDMAWRMNRVSSGQRKRIQLLVNLLQFKEVLVLDEVTADLDVVQREEFLKFLYEESSKRGVTILYTTHIFEGMDGWPTQMVFLNAMTRDVEHVHYFKPGEIVLQEVERALFPLKAAEWEKLGVTGSKYSRLGIQLAQKEALGAAMQQ</sequence>
<dbReference type="GO" id="GO:0005524">
    <property type="term" value="F:ATP binding"/>
    <property type="evidence" value="ECO:0007669"/>
    <property type="project" value="UniProtKB-KW"/>
</dbReference>
<dbReference type="PANTHER" id="PTHR43158">
    <property type="entry name" value="SKFA PEPTIDE EXPORT ATP-BINDING PROTEIN SKFE"/>
    <property type="match status" value="1"/>
</dbReference>
<gene>
    <name evidence="4" type="ORF">EGYM00392_LOCUS14722</name>
</gene>
<dbReference type="Pfam" id="PF00005">
    <property type="entry name" value="ABC_tran"/>
    <property type="match status" value="2"/>
</dbReference>
<organism evidence="4">
    <name type="scientific">Eutreptiella gymnastica</name>
    <dbReference type="NCBI Taxonomy" id="73025"/>
    <lineage>
        <taxon>Eukaryota</taxon>
        <taxon>Discoba</taxon>
        <taxon>Euglenozoa</taxon>
        <taxon>Euglenida</taxon>
        <taxon>Spirocuta</taxon>
        <taxon>Euglenophyceae</taxon>
        <taxon>Eutreptiales</taxon>
        <taxon>Eutreptiaceae</taxon>
        <taxon>Eutreptiella</taxon>
    </lineage>
</organism>
<dbReference type="PROSITE" id="PS00211">
    <property type="entry name" value="ABC_TRANSPORTER_1"/>
    <property type="match status" value="2"/>
</dbReference>
<accession>A0A7S1I7M0</accession>
<proteinExistence type="predicted"/>
<dbReference type="GO" id="GO:0016887">
    <property type="term" value="F:ATP hydrolysis activity"/>
    <property type="evidence" value="ECO:0007669"/>
    <property type="project" value="InterPro"/>
</dbReference>
<keyword evidence="2" id="KW-0067">ATP-binding</keyword>
<evidence type="ECO:0000256" key="2">
    <source>
        <dbReference type="ARBA" id="ARBA00022840"/>
    </source>
</evidence>
<reference evidence="4" key="1">
    <citation type="submission" date="2021-01" db="EMBL/GenBank/DDBJ databases">
        <authorList>
            <person name="Corre E."/>
            <person name="Pelletier E."/>
            <person name="Niang G."/>
            <person name="Scheremetjew M."/>
            <person name="Finn R."/>
            <person name="Kale V."/>
            <person name="Holt S."/>
            <person name="Cochrane G."/>
            <person name="Meng A."/>
            <person name="Brown T."/>
            <person name="Cohen L."/>
        </authorList>
    </citation>
    <scope>NUCLEOTIDE SEQUENCE</scope>
    <source>
        <strain evidence="4">NIES-381</strain>
    </source>
</reference>
<evidence type="ECO:0000313" key="4">
    <source>
        <dbReference type="EMBL" id="CAD9003638.1"/>
    </source>
</evidence>
<dbReference type="InterPro" id="IPR003439">
    <property type="entry name" value="ABC_transporter-like_ATP-bd"/>
</dbReference>
<dbReference type="Gene3D" id="3.40.50.300">
    <property type="entry name" value="P-loop containing nucleotide triphosphate hydrolases"/>
    <property type="match status" value="2"/>
</dbReference>
<keyword evidence="1" id="KW-0547">Nucleotide-binding</keyword>
<dbReference type="EMBL" id="HBGA01040586">
    <property type="protein sequence ID" value="CAD9003638.1"/>
    <property type="molecule type" value="Transcribed_RNA"/>
</dbReference>
<feature type="domain" description="ABC transporter" evidence="3">
    <location>
        <begin position="271"/>
        <end position="513"/>
    </location>
</feature>